<feature type="region of interest" description="Disordered" evidence="3">
    <location>
        <begin position="32"/>
        <end position="62"/>
    </location>
</feature>
<dbReference type="EMBL" id="JAPCID010000021">
    <property type="protein sequence ID" value="MDA0139037.1"/>
    <property type="molecule type" value="Genomic_DNA"/>
</dbReference>
<keyword evidence="1" id="KW-0645">Protease</keyword>
<feature type="domain" description="PDZ" evidence="4">
    <location>
        <begin position="253"/>
        <end position="338"/>
    </location>
</feature>
<dbReference type="InterPro" id="IPR001940">
    <property type="entry name" value="Peptidase_S1C"/>
</dbReference>
<dbReference type="PROSITE" id="PS50106">
    <property type="entry name" value="PDZ"/>
    <property type="match status" value="1"/>
</dbReference>
<comment type="caution">
    <text evidence="5">The sequence shown here is derived from an EMBL/GenBank/DDBJ whole genome shotgun (WGS) entry which is preliminary data.</text>
</comment>
<dbReference type="Gene3D" id="2.40.10.120">
    <property type="match status" value="1"/>
</dbReference>
<dbReference type="Pfam" id="PF13180">
    <property type="entry name" value="PDZ_2"/>
    <property type="match status" value="1"/>
</dbReference>
<dbReference type="InterPro" id="IPR009003">
    <property type="entry name" value="Peptidase_S1_PA"/>
</dbReference>
<feature type="compositionally biased region" description="Low complexity" evidence="3">
    <location>
        <begin position="32"/>
        <end position="49"/>
    </location>
</feature>
<name>A0ABT4RKJ2_9ACTN</name>
<dbReference type="PANTHER" id="PTHR43343:SF3">
    <property type="entry name" value="PROTEASE DO-LIKE 8, CHLOROPLASTIC"/>
    <property type="match status" value="1"/>
</dbReference>
<dbReference type="Gene3D" id="2.30.42.10">
    <property type="match status" value="1"/>
</dbReference>
<evidence type="ECO:0000256" key="3">
    <source>
        <dbReference type="SAM" id="MobiDB-lite"/>
    </source>
</evidence>
<feature type="region of interest" description="Disordered" evidence="3">
    <location>
        <begin position="317"/>
        <end position="336"/>
    </location>
</feature>
<evidence type="ECO:0000313" key="5">
    <source>
        <dbReference type="EMBL" id="MDA0139037.1"/>
    </source>
</evidence>
<evidence type="ECO:0000256" key="2">
    <source>
        <dbReference type="ARBA" id="ARBA00022801"/>
    </source>
</evidence>
<dbReference type="Pfam" id="PF13365">
    <property type="entry name" value="Trypsin_2"/>
    <property type="match status" value="1"/>
</dbReference>
<dbReference type="CDD" id="cd06779">
    <property type="entry name" value="cpPDZ_Deg_HtrA-like"/>
    <property type="match status" value="1"/>
</dbReference>
<dbReference type="SUPFAM" id="SSF50494">
    <property type="entry name" value="Trypsin-like serine proteases"/>
    <property type="match status" value="1"/>
</dbReference>
<dbReference type="SMART" id="SM00228">
    <property type="entry name" value="PDZ"/>
    <property type="match status" value="1"/>
</dbReference>
<evidence type="ECO:0000256" key="1">
    <source>
        <dbReference type="ARBA" id="ARBA00022670"/>
    </source>
</evidence>
<dbReference type="InterPro" id="IPR036034">
    <property type="entry name" value="PDZ_sf"/>
</dbReference>
<keyword evidence="6" id="KW-1185">Reference proteome</keyword>
<evidence type="ECO:0000259" key="4">
    <source>
        <dbReference type="PROSITE" id="PS50106"/>
    </source>
</evidence>
<dbReference type="SUPFAM" id="SSF50156">
    <property type="entry name" value="PDZ domain-like"/>
    <property type="match status" value="1"/>
</dbReference>
<evidence type="ECO:0000313" key="6">
    <source>
        <dbReference type="Proteomes" id="UP001147700"/>
    </source>
</evidence>
<dbReference type="InterPro" id="IPR051201">
    <property type="entry name" value="Chloro_Bact_Ser_Proteases"/>
</dbReference>
<keyword evidence="2" id="KW-0378">Hydrolase</keyword>
<proteinExistence type="predicted"/>
<reference evidence="5" key="1">
    <citation type="submission" date="2022-10" db="EMBL/GenBank/DDBJ databases">
        <title>The WGS of Solirubrobacter sp. CPCC 204708.</title>
        <authorList>
            <person name="Jiang Z."/>
        </authorList>
    </citation>
    <scope>NUCLEOTIDE SEQUENCE</scope>
    <source>
        <strain evidence="5">CPCC 204708</strain>
    </source>
</reference>
<sequence length="360" mass="36203">MRSFVSFLAGAIAVGAVVALLAVGGVIDDDASTSSSSAAAPSPPTANNDSDNDDEGGGSAPADISELYKRVSPGVVFVQAGQTGTGSGFVYSDEGHIVTNDHVVEGSTQFQVVIGGDPNPIPARLMGQDPSSDLAVLKVDPGAVKGGLKPLELGDSTTLEPGDQAIAIGSPFGLEGTVTTGIISSLGRTIDSPNCYPIADAVQTDAAINPGNSGGPLLDGNGRVIGVNSQIRSGSGSNSGVGFAVPVSTVKFVVPLIQNGGKVERAYLGVRNGTPPARDGAIVDSVVPNGPAAQGGLLPGDKITKIDNKDIKSSEDVSSAVTARKPGEQAKVVVKRGGQERTLTIQLGTRPETQATANCR</sequence>
<protein>
    <submittedName>
        <fullName evidence="5">Trypsin-like peptidase domain-containing protein</fullName>
    </submittedName>
</protein>
<dbReference type="RefSeq" id="WP_270006474.1">
    <property type="nucleotide sequence ID" value="NZ_JAPCID010000021.1"/>
</dbReference>
<dbReference type="InterPro" id="IPR001478">
    <property type="entry name" value="PDZ"/>
</dbReference>
<dbReference type="PANTHER" id="PTHR43343">
    <property type="entry name" value="PEPTIDASE S12"/>
    <property type="match status" value="1"/>
</dbReference>
<accession>A0ABT4RKJ2</accession>
<dbReference type="PRINTS" id="PR00834">
    <property type="entry name" value="PROTEASES2C"/>
</dbReference>
<dbReference type="Proteomes" id="UP001147700">
    <property type="component" value="Unassembled WGS sequence"/>
</dbReference>
<organism evidence="5 6">
    <name type="scientific">Solirubrobacter deserti</name>
    <dbReference type="NCBI Taxonomy" id="2282478"/>
    <lineage>
        <taxon>Bacteria</taxon>
        <taxon>Bacillati</taxon>
        <taxon>Actinomycetota</taxon>
        <taxon>Thermoleophilia</taxon>
        <taxon>Solirubrobacterales</taxon>
        <taxon>Solirubrobacteraceae</taxon>
        <taxon>Solirubrobacter</taxon>
    </lineage>
</organism>
<gene>
    <name evidence="5" type="ORF">OJ962_16170</name>
</gene>